<dbReference type="InterPro" id="IPR057336">
    <property type="entry name" value="GerAC_N"/>
</dbReference>
<keyword evidence="3" id="KW-0309">Germination</keyword>
<name>A0ABW0R7W6_9BACL</name>
<evidence type="ECO:0000256" key="6">
    <source>
        <dbReference type="ARBA" id="ARBA00023139"/>
    </source>
</evidence>
<evidence type="ECO:0000256" key="5">
    <source>
        <dbReference type="ARBA" id="ARBA00023136"/>
    </source>
</evidence>
<proteinExistence type="inferred from homology"/>
<keyword evidence="5" id="KW-0472">Membrane</keyword>
<keyword evidence="11" id="KW-1185">Reference proteome</keyword>
<organism evidence="10 11">
    <name type="scientific">Cohnella yongneupensis</name>
    <dbReference type="NCBI Taxonomy" id="425006"/>
    <lineage>
        <taxon>Bacteria</taxon>
        <taxon>Bacillati</taxon>
        <taxon>Bacillota</taxon>
        <taxon>Bacilli</taxon>
        <taxon>Bacillales</taxon>
        <taxon>Paenibacillaceae</taxon>
        <taxon>Cohnella</taxon>
    </lineage>
</organism>
<dbReference type="Proteomes" id="UP001596108">
    <property type="component" value="Unassembled WGS sequence"/>
</dbReference>
<evidence type="ECO:0000256" key="2">
    <source>
        <dbReference type="ARBA" id="ARBA00007886"/>
    </source>
</evidence>
<dbReference type="InterPro" id="IPR046953">
    <property type="entry name" value="Spore_GerAC-like_C"/>
</dbReference>
<evidence type="ECO:0000256" key="3">
    <source>
        <dbReference type="ARBA" id="ARBA00022544"/>
    </source>
</evidence>
<protein>
    <submittedName>
        <fullName evidence="10">Ger(X)C family spore germination protein</fullName>
    </submittedName>
</protein>
<accession>A0ABW0R7W6</accession>
<evidence type="ECO:0000256" key="7">
    <source>
        <dbReference type="ARBA" id="ARBA00023288"/>
    </source>
</evidence>
<reference evidence="11" key="1">
    <citation type="journal article" date="2019" name="Int. J. Syst. Evol. Microbiol.">
        <title>The Global Catalogue of Microorganisms (GCM) 10K type strain sequencing project: providing services to taxonomists for standard genome sequencing and annotation.</title>
        <authorList>
            <consortium name="The Broad Institute Genomics Platform"/>
            <consortium name="The Broad Institute Genome Sequencing Center for Infectious Disease"/>
            <person name="Wu L."/>
            <person name="Ma J."/>
        </authorList>
    </citation>
    <scope>NUCLEOTIDE SEQUENCE [LARGE SCALE GENOMIC DNA]</scope>
    <source>
        <strain evidence="11">CGMCC 1.18578</strain>
    </source>
</reference>
<dbReference type="PANTHER" id="PTHR35789:SF1">
    <property type="entry name" value="SPORE GERMINATION PROTEIN B3"/>
    <property type="match status" value="1"/>
</dbReference>
<sequence length="406" mass="44715">MKARVLRLAKLALVTGISLASLLAVSGCWNSRELNKLAIVTAMAIDRVPDSNNYELAFQVVMPGALSHTGTGGNDSPFSIYGIRAPTMFEGIRKASKQVPRQLFFSHVQVVVLGERLAKEGIEEVFDFFERSHEVRLTSMLLVARGTPPDKLISTYVPLERLQASALLGEGTLSAKVWSETAVIEIDEVIRRLINTGAEPIISGLKLIGNDKTATQKKSTEQSQLPYHLEISDIAMFREGKLADWLENESARGLMFVGNHIGSTIMNLECGGKPDGVALEILKSRTSNKVYMKDGQLKVDVVVSAESNVGEVKCGIAIEKLDTLQQLEREWSDAVKSEIHRAVKQAQAIKADVFGFGMSLQRHHPKQWNAVKDDWGSVFAKAEVNVTFRGIIRRTGMRGKSLLEKS</sequence>
<dbReference type="NCBIfam" id="TIGR02887">
    <property type="entry name" value="spore_ger_x_C"/>
    <property type="match status" value="1"/>
</dbReference>
<keyword evidence="7" id="KW-0449">Lipoprotein</keyword>
<dbReference type="Gene3D" id="6.20.190.10">
    <property type="entry name" value="Nutrient germinant receptor protein C, domain 1"/>
    <property type="match status" value="1"/>
</dbReference>
<feature type="domain" description="Spore germination protein N-terminal" evidence="9">
    <location>
        <begin position="30"/>
        <end position="206"/>
    </location>
</feature>
<dbReference type="PROSITE" id="PS51257">
    <property type="entry name" value="PROKAR_LIPOPROTEIN"/>
    <property type="match status" value="1"/>
</dbReference>
<evidence type="ECO:0000256" key="1">
    <source>
        <dbReference type="ARBA" id="ARBA00004635"/>
    </source>
</evidence>
<comment type="subcellular location">
    <subcellularLocation>
        <location evidence="1">Membrane</location>
        <topology evidence="1">Lipid-anchor</topology>
    </subcellularLocation>
</comment>
<dbReference type="Pfam" id="PF05504">
    <property type="entry name" value="Spore_GerAC"/>
    <property type="match status" value="1"/>
</dbReference>
<dbReference type="InterPro" id="IPR008844">
    <property type="entry name" value="Spore_GerAC-like"/>
</dbReference>
<feature type="domain" description="Spore germination GerAC-like C-terminal" evidence="8">
    <location>
        <begin position="233"/>
        <end position="396"/>
    </location>
</feature>
<evidence type="ECO:0000313" key="10">
    <source>
        <dbReference type="EMBL" id="MFC5531429.1"/>
    </source>
</evidence>
<comment type="similarity">
    <text evidence="2">Belongs to the GerABKC lipoprotein family.</text>
</comment>
<dbReference type="Gene3D" id="3.30.300.210">
    <property type="entry name" value="Nutrient germinant receptor protein C, domain 3"/>
    <property type="match status" value="1"/>
</dbReference>
<dbReference type="PANTHER" id="PTHR35789">
    <property type="entry name" value="SPORE GERMINATION PROTEIN B3"/>
    <property type="match status" value="1"/>
</dbReference>
<keyword evidence="4" id="KW-0732">Signal</keyword>
<dbReference type="RefSeq" id="WP_378113393.1">
    <property type="nucleotide sequence ID" value="NZ_JBHSNC010000054.1"/>
</dbReference>
<dbReference type="Pfam" id="PF25198">
    <property type="entry name" value="Spore_GerAC_N"/>
    <property type="match status" value="1"/>
</dbReference>
<evidence type="ECO:0000256" key="4">
    <source>
        <dbReference type="ARBA" id="ARBA00022729"/>
    </source>
</evidence>
<gene>
    <name evidence="10" type="ORF">ACFPQ4_18575</name>
</gene>
<comment type="caution">
    <text evidence="10">The sequence shown here is derived from an EMBL/GenBank/DDBJ whole genome shotgun (WGS) entry which is preliminary data.</text>
</comment>
<evidence type="ECO:0000259" key="9">
    <source>
        <dbReference type="Pfam" id="PF25198"/>
    </source>
</evidence>
<dbReference type="EMBL" id="JBHSNC010000054">
    <property type="protein sequence ID" value="MFC5531429.1"/>
    <property type="molecule type" value="Genomic_DNA"/>
</dbReference>
<keyword evidence="6" id="KW-0564">Palmitate</keyword>
<evidence type="ECO:0000259" key="8">
    <source>
        <dbReference type="Pfam" id="PF05504"/>
    </source>
</evidence>
<dbReference type="InterPro" id="IPR038501">
    <property type="entry name" value="Spore_GerAC_C_sf"/>
</dbReference>
<evidence type="ECO:0000313" key="11">
    <source>
        <dbReference type="Proteomes" id="UP001596108"/>
    </source>
</evidence>